<sequence length="114" mass="11650">MFLFRSVFISATVALIFIANLAAYVAAAPQWLPYHFVMDAIPSSDVASAAAVPTEPAAVPDIINIDPSPASAASTSEPSAAVETPPAQTNGALSVLTSPGILFSTVVAGIYLVF</sequence>
<dbReference type="HOGENOM" id="CLU_2120804_0_0_1"/>
<organism evidence="3 4">
    <name type="scientific">Ceriporiopsis subvermispora (strain B)</name>
    <name type="common">White-rot fungus</name>
    <name type="synonym">Gelatoporia subvermispora</name>
    <dbReference type="NCBI Taxonomy" id="914234"/>
    <lineage>
        <taxon>Eukaryota</taxon>
        <taxon>Fungi</taxon>
        <taxon>Dikarya</taxon>
        <taxon>Basidiomycota</taxon>
        <taxon>Agaricomycotina</taxon>
        <taxon>Agaricomycetes</taxon>
        <taxon>Polyporales</taxon>
        <taxon>Gelatoporiaceae</taxon>
        <taxon>Gelatoporia</taxon>
    </lineage>
</organism>
<dbReference type="AlphaFoldDB" id="M2QYZ1"/>
<evidence type="ECO:0000256" key="1">
    <source>
        <dbReference type="SAM" id="MobiDB-lite"/>
    </source>
</evidence>
<accession>M2QYZ1</accession>
<name>M2QYZ1_CERS8</name>
<dbReference type="EMBL" id="KB445815">
    <property type="protein sequence ID" value="EMD31746.1"/>
    <property type="molecule type" value="Genomic_DNA"/>
</dbReference>
<protein>
    <recommendedName>
        <fullName evidence="5">Transmembrane protein</fullName>
    </recommendedName>
</protein>
<evidence type="ECO:0000313" key="3">
    <source>
        <dbReference type="EMBL" id="EMD31746.1"/>
    </source>
</evidence>
<dbReference type="OrthoDB" id="10476051at2759"/>
<evidence type="ECO:0000256" key="2">
    <source>
        <dbReference type="SAM" id="Phobius"/>
    </source>
</evidence>
<dbReference type="Proteomes" id="UP000016930">
    <property type="component" value="Unassembled WGS sequence"/>
</dbReference>
<evidence type="ECO:0008006" key="5">
    <source>
        <dbReference type="Google" id="ProtNLM"/>
    </source>
</evidence>
<proteinExistence type="predicted"/>
<keyword evidence="2" id="KW-0472">Membrane</keyword>
<keyword evidence="2" id="KW-1133">Transmembrane helix</keyword>
<keyword evidence="4" id="KW-1185">Reference proteome</keyword>
<feature type="region of interest" description="Disordered" evidence="1">
    <location>
        <begin position="66"/>
        <end position="86"/>
    </location>
</feature>
<gene>
    <name evidence="3" type="ORF">CERSUDRAFT_119329</name>
</gene>
<feature type="compositionally biased region" description="Low complexity" evidence="1">
    <location>
        <begin position="67"/>
        <end position="81"/>
    </location>
</feature>
<reference evidence="3 4" key="1">
    <citation type="journal article" date="2012" name="Proc. Natl. Acad. Sci. U.S.A.">
        <title>Comparative genomics of Ceriporiopsis subvermispora and Phanerochaete chrysosporium provide insight into selective ligninolysis.</title>
        <authorList>
            <person name="Fernandez-Fueyo E."/>
            <person name="Ruiz-Duenas F.J."/>
            <person name="Ferreira P."/>
            <person name="Floudas D."/>
            <person name="Hibbett D.S."/>
            <person name="Canessa P."/>
            <person name="Larrondo L.F."/>
            <person name="James T.Y."/>
            <person name="Seelenfreund D."/>
            <person name="Lobos S."/>
            <person name="Polanco R."/>
            <person name="Tello M."/>
            <person name="Honda Y."/>
            <person name="Watanabe T."/>
            <person name="Watanabe T."/>
            <person name="Ryu J.S."/>
            <person name="Kubicek C.P."/>
            <person name="Schmoll M."/>
            <person name="Gaskell J."/>
            <person name="Hammel K.E."/>
            <person name="St John F.J."/>
            <person name="Vanden Wymelenberg A."/>
            <person name="Sabat G."/>
            <person name="Splinter BonDurant S."/>
            <person name="Syed K."/>
            <person name="Yadav J.S."/>
            <person name="Doddapaneni H."/>
            <person name="Subramanian V."/>
            <person name="Lavin J.L."/>
            <person name="Oguiza J.A."/>
            <person name="Perez G."/>
            <person name="Pisabarro A.G."/>
            <person name="Ramirez L."/>
            <person name="Santoyo F."/>
            <person name="Master E."/>
            <person name="Coutinho P.M."/>
            <person name="Henrissat B."/>
            <person name="Lombard V."/>
            <person name="Magnuson J.K."/>
            <person name="Kuees U."/>
            <person name="Hori C."/>
            <person name="Igarashi K."/>
            <person name="Samejima M."/>
            <person name="Held B.W."/>
            <person name="Barry K.W."/>
            <person name="LaButti K.M."/>
            <person name="Lapidus A."/>
            <person name="Lindquist E.A."/>
            <person name="Lucas S.M."/>
            <person name="Riley R."/>
            <person name="Salamov A.A."/>
            <person name="Hoffmeister D."/>
            <person name="Schwenk D."/>
            <person name="Hadar Y."/>
            <person name="Yarden O."/>
            <person name="de Vries R.P."/>
            <person name="Wiebenga A."/>
            <person name="Stenlid J."/>
            <person name="Eastwood D."/>
            <person name="Grigoriev I.V."/>
            <person name="Berka R.M."/>
            <person name="Blanchette R.A."/>
            <person name="Kersten P."/>
            <person name="Martinez A.T."/>
            <person name="Vicuna R."/>
            <person name="Cullen D."/>
        </authorList>
    </citation>
    <scope>NUCLEOTIDE SEQUENCE [LARGE SCALE GENOMIC DNA]</scope>
    <source>
        <strain evidence="3 4">B</strain>
    </source>
</reference>
<feature type="transmembrane region" description="Helical" evidence="2">
    <location>
        <begin position="92"/>
        <end position="113"/>
    </location>
</feature>
<keyword evidence="2" id="KW-0812">Transmembrane</keyword>
<evidence type="ECO:0000313" key="4">
    <source>
        <dbReference type="Proteomes" id="UP000016930"/>
    </source>
</evidence>